<dbReference type="EMBL" id="FOHB01000008">
    <property type="protein sequence ID" value="SES45356.1"/>
    <property type="molecule type" value="Genomic_DNA"/>
</dbReference>
<accession>A0A1H9XGM4</accession>
<dbReference type="RefSeq" id="WP_091761632.1">
    <property type="nucleotide sequence ID" value="NZ_FOHB01000008.1"/>
</dbReference>
<dbReference type="GO" id="GO:0004568">
    <property type="term" value="F:chitinase activity"/>
    <property type="evidence" value="ECO:0007669"/>
    <property type="project" value="InterPro"/>
</dbReference>
<dbReference type="SMART" id="SM00257">
    <property type="entry name" value="LysM"/>
    <property type="match status" value="2"/>
</dbReference>
<dbReference type="Proteomes" id="UP000199019">
    <property type="component" value="Unassembled WGS sequence"/>
</dbReference>
<feature type="domain" description="LysM" evidence="1">
    <location>
        <begin position="7"/>
        <end position="51"/>
    </location>
</feature>
<dbReference type="InterPro" id="IPR000726">
    <property type="entry name" value="Glyco_hydro_19_cat"/>
</dbReference>
<reference evidence="3" key="1">
    <citation type="submission" date="2016-10" db="EMBL/GenBank/DDBJ databases">
        <authorList>
            <person name="Varghese N."/>
            <person name="Submissions S."/>
        </authorList>
    </citation>
    <scope>NUCLEOTIDE SEQUENCE [LARGE SCALE GENOMIC DNA]</scope>
    <source>
        <strain evidence="3">CGMCC 1.6963</strain>
    </source>
</reference>
<dbReference type="GO" id="GO:0016998">
    <property type="term" value="P:cell wall macromolecule catabolic process"/>
    <property type="evidence" value="ECO:0007669"/>
    <property type="project" value="InterPro"/>
</dbReference>
<protein>
    <submittedName>
        <fullName evidence="2">Putative chitinase</fullName>
    </submittedName>
</protein>
<feature type="domain" description="LysM" evidence="1">
    <location>
        <begin position="64"/>
        <end position="108"/>
    </location>
</feature>
<dbReference type="Gene3D" id="3.10.350.10">
    <property type="entry name" value="LysM domain"/>
    <property type="match status" value="2"/>
</dbReference>
<dbReference type="PROSITE" id="PS51782">
    <property type="entry name" value="LYSM"/>
    <property type="match status" value="2"/>
</dbReference>
<dbReference type="OrthoDB" id="5244690at2"/>
<dbReference type="CDD" id="cd00325">
    <property type="entry name" value="chitinase_GH19"/>
    <property type="match status" value="1"/>
</dbReference>
<dbReference type="InterPro" id="IPR018392">
    <property type="entry name" value="LysM"/>
</dbReference>
<dbReference type="Gene3D" id="1.10.530.10">
    <property type="match status" value="1"/>
</dbReference>
<evidence type="ECO:0000259" key="1">
    <source>
        <dbReference type="PROSITE" id="PS51782"/>
    </source>
</evidence>
<dbReference type="InterPro" id="IPR036779">
    <property type="entry name" value="LysM_dom_sf"/>
</dbReference>
<sequence length="302" mass="32587">MTKQVLSRYTVQPGDTLGAIAGHFGTSVGALARLNHIADPNLIRVGQVLSVPHPGNTPPPPPPTHYTVQPGDTLGAIAARFHTSVQAIAHRNHIANPNLIHVGQVLQLTGSDVSPPRVVVAVRPGPKTADVTRAQLLVIMPLARPRAADYLPHLNVAMREAAMISPLRRAAFLAQLAHESAQLQFMEELASGAEYEGRRDLGNTQPGDGVRFKGRGPIQLTGRNNYRVAGRALGIDLLANPHRAADPDVGFRVAGWFWTSRGLNDLADRQQFDAITRRINGGLNGKAERDRYYAVALRELGA</sequence>
<dbReference type="STRING" id="587636.SAMN05216199_3781"/>
<dbReference type="Pfam" id="PF01476">
    <property type="entry name" value="LysM"/>
    <property type="match status" value="2"/>
</dbReference>
<proteinExistence type="predicted"/>
<dbReference type="PANTHER" id="PTHR33734:SF22">
    <property type="entry name" value="MEMBRANE-BOUND LYTIC MUREIN TRANSGLYCOSYLASE D"/>
    <property type="match status" value="1"/>
</dbReference>
<dbReference type="GO" id="GO:0008932">
    <property type="term" value="F:lytic endotransglycosylase activity"/>
    <property type="evidence" value="ECO:0007669"/>
    <property type="project" value="TreeGrafter"/>
</dbReference>
<dbReference type="InterPro" id="IPR023346">
    <property type="entry name" value="Lysozyme-like_dom_sf"/>
</dbReference>
<evidence type="ECO:0000313" key="2">
    <source>
        <dbReference type="EMBL" id="SES45356.1"/>
    </source>
</evidence>
<dbReference type="SUPFAM" id="SSF53955">
    <property type="entry name" value="Lysozyme-like"/>
    <property type="match status" value="1"/>
</dbReference>
<gene>
    <name evidence="2" type="ORF">SAMN05216199_3781</name>
</gene>
<dbReference type="PANTHER" id="PTHR33734">
    <property type="entry name" value="LYSM DOMAIN-CONTAINING GPI-ANCHORED PROTEIN 2"/>
    <property type="match status" value="1"/>
</dbReference>
<dbReference type="GO" id="GO:0006032">
    <property type="term" value="P:chitin catabolic process"/>
    <property type="evidence" value="ECO:0007669"/>
    <property type="project" value="InterPro"/>
</dbReference>
<evidence type="ECO:0000313" key="3">
    <source>
        <dbReference type="Proteomes" id="UP000199019"/>
    </source>
</evidence>
<organism evidence="2 3">
    <name type="scientific">Pedococcus cremeus</name>
    <dbReference type="NCBI Taxonomy" id="587636"/>
    <lineage>
        <taxon>Bacteria</taxon>
        <taxon>Bacillati</taxon>
        <taxon>Actinomycetota</taxon>
        <taxon>Actinomycetes</taxon>
        <taxon>Micrococcales</taxon>
        <taxon>Intrasporangiaceae</taxon>
        <taxon>Pedococcus</taxon>
    </lineage>
</organism>
<name>A0A1H9XGM4_9MICO</name>
<keyword evidence="3" id="KW-1185">Reference proteome</keyword>
<dbReference type="AlphaFoldDB" id="A0A1H9XGM4"/>
<dbReference type="CDD" id="cd00118">
    <property type="entry name" value="LysM"/>
    <property type="match status" value="2"/>
</dbReference>
<dbReference type="SUPFAM" id="SSF54106">
    <property type="entry name" value="LysM domain"/>
    <property type="match status" value="2"/>
</dbReference>
<dbReference type="Pfam" id="PF00182">
    <property type="entry name" value="Glyco_hydro_19"/>
    <property type="match status" value="1"/>
</dbReference>